<comment type="similarity">
    <text evidence="2">Belongs to the HPF/YfiA ribosome-associated protein family. Long HPF subfamily.</text>
</comment>
<dbReference type="HAMAP" id="MF_00839">
    <property type="entry name" value="HPF"/>
    <property type="match status" value="1"/>
</dbReference>
<evidence type="ECO:0000259" key="3">
    <source>
        <dbReference type="Pfam" id="PF16321"/>
    </source>
</evidence>
<evidence type="ECO:0000313" key="4">
    <source>
        <dbReference type="EMBL" id="ADO59530.1"/>
    </source>
</evidence>
<dbReference type="CDD" id="cd00552">
    <property type="entry name" value="RaiA"/>
    <property type="match status" value="1"/>
</dbReference>
<evidence type="ECO:0000256" key="1">
    <source>
        <dbReference type="ARBA" id="ARBA00022845"/>
    </source>
</evidence>
<dbReference type="Gene3D" id="3.30.505.50">
    <property type="entry name" value="Sigma 54 modulation/S30EA ribosomal protein, C-terminal domain"/>
    <property type="match status" value="1"/>
</dbReference>
<feature type="domain" description="Sigma 54 modulation/S30EA ribosomal protein C-terminal" evidence="3">
    <location>
        <begin position="117"/>
        <end position="172"/>
    </location>
</feature>
<sequence>MNVQLIAKNFELTKGIRDAINKRLEKLENFIDKTTPIRITMETFKYGQKIEVMFNLHGSFVKAEETNEDLYVAIDMATDKLVKKLGKLARKRNDQKHNPQPFNLEMVNEDCHCETEERRQITKRKKFTMKPMMEEEAVLQMKMLGHETFMFFNGATQRMCLLYQRKDGNYGIIESVY</sequence>
<protein>
    <recommendedName>
        <fullName evidence="2">Ribosome hibernation promoting factor</fullName>
        <shortName evidence="2">HPF</shortName>
    </recommendedName>
</protein>
<dbReference type="SUPFAM" id="SSF69754">
    <property type="entry name" value="Ribosome binding protein Y (YfiA homologue)"/>
    <property type="match status" value="1"/>
</dbReference>
<dbReference type="Pfam" id="PF02482">
    <property type="entry name" value="Ribosomal_S30AE"/>
    <property type="match status" value="1"/>
</dbReference>
<geneLocation type="plasmid" evidence="4 5">
    <name>pSC2</name>
</geneLocation>
<dbReference type="InterPro" id="IPR032528">
    <property type="entry name" value="Ribosom_S30AE_C"/>
</dbReference>
<dbReference type="OrthoDB" id="9794975at2"/>
<dbReference type="InterPro" id="IPR036567">
    <property type="entry name" value="RHF-like"/>
</dbReference>
<dbReference type="InterPro" id="IPR050574">
    <property type="entry name" value="HPF/YfiA_ribosome-assoc"/>
</dbReference>
<evidence type="ECO:0000313" key="5">
    <source>
        <dbReference type="Proteomes" id="UP000006868"/>
    </source>
</evidence>
<dbReference type="GO" id="GO:0043024">
    <property type="term" value="F:ribosomal small subunit binding"/>
    <property type="evidence" value="ECO:0007669"/>
    <property type="project" value="TreeGrafter"/>
</dbReference>
<evidence type="ECO:0000256" key="2">
    <source>
        <dbReference type="HAMAP-Rule" id="MF_00839"/>
    </source>
</evidence>
<name>E3EKS9_PAEPS</name>
<dbReference type="GO" id="GO:0045900">
    <property type="term" value="P:negative regulation of translational elongation"/>
    <property type="evidence" value="ECO:0007669"/>
    <property type="project" value="TreeGrafter"/>
</dbReference>
<dbReference type="InterPro" id="IPR034694">
    <property type="entry name" value="HPF_long/plastid"/>
</dbReference>
<dbReference type="RefSeq" id="WP_013385944.1">
    <property type="nucleotide sequence ID" value="NC_014628.2"/>
</dbReference>
<proteinExistence type="inferred from homology"/>
<dbReference type="GO" id="GO:0022627">
    <property type="term" value="C:cytosolic small ribosomal subunit"/>
    <property type="evidence" value="ECO:0007669"/>
    <property type="project" value="TreeGrafter"/>
</dbReference>
<dbReference type="PANTHER" id="PTHR33231:SF1">
    <property type="entry name" value="30S RIBOSOMAL PROTEIN"/>
    <property type="match status" value="1"/>
</dbReference>
<dbReference type="Pfam" id="PF16321">
    <property type="entry name" value="Ribosom_S30AE_C"/>
    <property type="match status" value="1"/>
</dbReference>
<dbReference type="Gene3D" id="3.30.160.100">
    <property type="entry name" value="Ribosome hibernation promotion factor-like"/>
    <property type="match status" value="1"/>
</dbReference>
<dbReference type="PATRIC" id="fig|886882.15.peg.5809"/>
<organism evidence="4 5">
    <name type="scientific">Paenibacillus polymyxa (strain SC2)</name>
    <name type="common">Bacillus polymyxa</name>
    <dbReference type="NCBI Taxonomy" id="886882"/>
    <lineage>
        <taxon>Bacteria</taxon>
        <taxon>Bacillati</taxon>
        <taxon>Bacillota</taxon>
        <taxon>Bacilli</taxon>
        <taxon>Bacillales</taxon>
        <taxon>Paenibacillaceae</taxon>
        <taxon>Paenibacillus</taxon>
    </lineage>
</organism>
<dbReference type="PANTHER" id="PTHR33231">
    <property type="entry name" value="30S RIBOSOMAL PROTEIN"/>
    <property type="match status" value="1"/>
</dbReference>
<dbReference type="EMBL" id="CP002214">
    <property type="protein sequence ID" value="ADO59530.1"/>
    <property type="molecule type" value="Genomic_DNA"/>
</dbReference>
<keyword evidence="4" id="KW-0614">Plasmid</keyword>
<dbReference type="Proteomes" id="UP000006868">
    <property type="component" value="Plasmid pSC2"/>
</dbReference>
<dbReference type="InterPro" id="IPR003489">
    <property type="entry name" value="RHF/RaiA"/>
</dbReference>
<gene>
    <name evidence="2" type="primary">hpf</name>
    <name evidence="4" type="ORF">PPSC2_27445</name>
</gene>
<comment type="subunit">
    <text evidence="2">Interacts with 100S ribosomes.</text>
</comment>
<comment type="function">
    <text evidence="2">Required for dimerization of active 70S ribosomes into 100S ribosomes in stationary phase; 100S ribosomes are translationally inactive and sometimes present during exponential growth.</text>
</comment>
<keyword evidence="1 2" id="KW-0810">Translation regulation</keyword>
<accession>E3EKS9</accession>
<dbReference type="InterPro" id="IPR038416">
    <property type="entry name" value="Ribosom_S30AE_C_sf"/>
</dbReference>
<dbReference type="KEGG" id="ppm:PPSC2_27445"/>
<reference evidence="4 5" key="1">
    <citation type="journal article" date="2011" name="J. Bacteriol.">
        <title>Complete genome sequence of Paenibacillus polymyxa SC2, a strain of plant growth-promoting Rhizobacterium with broad-spectrum antimicrobial activity.</title>
        <authorList>
            <person name="Ma M."/>
            <person name="Wang C."/>
            <person name="Ding Y."/>
            <person name="Li L."/>
            <person name="Shen D."/>
            <person name="Jiang X."/>
            <person name="Guan D."/>
            <person name="Cao F."/>
            <person name="Chen H."/>
            <person name="Feng R."/>
            <person name="Wang X."/>
            <person name="Ge Y."/>
            <person name="Yao L."/>
            <person name="Bing X."/>
            <person name="Yang X."/>
            <person name="Li J."/>
            <person name="Du B."/>
        </authorList>
    </citation>
    <scope>NUCLEOTIDE SEQUENCE [LARGE SCALE GENOMIC DNA]</scope>
    <source>
        <strain evidence="4 5">SC2</strain>
        <plasmid evidence="5">pSC2</plasmid>
    </source>
</reference>
<dbReference type="HOGENOM" id="CLU_071472_0_3_9"/>
<dbReference type="eggNOG" id="COG1544">
    <property type="taxonomic scope" value="Bacteria"/>
</dbReference>
<keyword evidence="2" id="KW-0963">Cytoplasm</keyword>
<dbReference type="NCBIfam" id="TIGR00741">
    <property type="entry name" value="yfiA"/>
    <property type="match status" value="1"/>
</dbReference>
<comment type="subcellular location">
    <subcellularLocation>
        <location evidence="2">Cytoplasm</location>
    </subcellularLocation>
</comment>
<dbReference type="AlphaFoldDB" id="E3EKS9"/>